<accession>I1YHS9</accession>
<reference evidence="5 6" key="1">
    <citation type="journal article" date="2012" name="J. Bacteriol.">
        <title>Complete genome sequences of Methylophaga sp. strain JAM1 and Methylophaga sp. strain JAM7.</title>
        <authorList>
            <person name="Villeneuve C."/>
            <person name="Martineau C."/>
            <person name="Mauffrey F."/>
            <person name="Villemur R."/>
        </authorList>
    </citation>
    <scope>NUCLEOTIDE SEQUENCE [LARGE SCALE GENOMIC DNA]</scope>
    <source>
        <strain evidence="5 6">JAM7</strain>
    </source>
</reference>
<dbReference type="RefSeq" id="WP_014703892.1">
    <property type="nucleotide sequence ID" value="NC_017856.1"/>
</dbReference>
<evidence type="ECO:0000256" key="4">
    <source>
        <dbReference type="HAMAP-Rule" id="MF_01632"/>
    </source>
</evidence>
<feature type="binding site" evidence="4">
    <location>
        <position position="169"/>
    </location>
    <ligand>
        <name>substrate</name>
    </ligand>
</feature>
<dbReference type="Proteomes" id="UP000009145">
    <property type="component" value="Chromosome"/>
</dbReference>
<proteinExistence type="inferred from homology"/>
<dbReference type="UniPathway" id="UPA00232"/>
<keyword evidence="6" id="KW-1185">Reference proteome</keyword>
<keyword evidence="3 4" id="KW-0456">Lyase</keyword>
<sequence precursor="true">MRDFSHWYPRFKGQLPISLATWLQARGSLTARLKGVSQQGFSVNIQRCNWQYPIVDEALALGTKHHAKVFCREVCLMDGDKPQVFARTIVPQGSYRQLQRRLQRIGRNSLGDWLFRTHGVARGRIMISKLPVNHRLCKQACMAADIRPQQLWARRSVFDFKGCQLLVSEVFLTNQFGKPT</sequence>
<feature type="binding site" evidence="4">
    <location>
        <position position="110"/>
    </location>
    <ligand>
        <name>substrate</name>
    </ligand>
</feature>
<dbReference type="GO" id="GO:0042866">
    <property type="term" value="P:pyruvate biosynthetic process"/>
    <property type="evidence" value="ECO:0007669"/>
    <property type="project" value="UniProtKB-UniRule"/>
</dbReference>
<dbReference type="GO" id="GO:0008813">
    <property type="term" value="F:chorismate lyase activity"/>
    <property type="evidence" value="ECO:0007669"/>
    <property type="project" value="UniProtKB-UniRule"/>
</dbReference>
<organism evidence="5 6">
    <name type="scientific">Methylophaga frappieri (strain ATCC BAA-2434 / DSM 25690 / JAM7)</name>
    <dbReference type="NCBI Taxonomy" id="754477"/>
    <lineage>
        <taxon>Bacteria</taxon>
        <taxon>Pseudomonadati</taxon>
        <taxon>Pseudomonadota</taxon>
        <taxon>Gammaproteobacteria</taxon>
        <taxon>Thiotrichales</taxon>
        <taxon>Piscirickettsiaceae</taxon>
        <taxon>Methylophaga</taxon>
    </lineage>
</organism>
<dbReference type="Gene3D" id="3.40.1410.10">
    <property type="entry name" value="Chorismate lyase-like"/>
    <property type="match status" value="1"/>
</dbReference>
<dbReference type="KEGG" id="mec:Q7C_1322"/>
<name>I1YHS9_METFJ</name>
<dbReference type="PANTHER" id="PTHR38683:SF1">
    <property type="entry name" value="CHORISMATE PYRUVATE-LYASE"/>
    <property type="match status" value="1"/>
</dbReference>
<dbReference type="InterPro" id="IPR007440">
    <property type="entry name" value="Chorismate--pyruvate_lyase"/>
</dbReference>
<comment type="subcellular location">
    <subcellularLocation>
        <location evidence="4">Cytoplasm</location>
    </subcellularLocation>
</comment>
<dbReference type="OrthoDB" id="9789493at2"/>
<comment type="similarity">
    <text evidence="4">Belongs to the UbiC family.</text>
</comment>
<dbReference type="SUPFAM" id="SSF64288">
    <property type="entry name" value="Chorismate lyase-like"/>
    <property type="match status" value="1"/>
</dbReference>
<evidence type="ECO:0000313" key="5">
    <source>
        <dbReference type="EMBL" id="AFJ02472.1"/>
    </source>
</evidence>
<dbReference type="eggNOG" id="COG3161">
    <property type="taxonomic scope" value="Bacteria"/>
</dbReference>
<keyword evidence="2 4" id="KW-0831">Ubiquinone biosynthesis</keyword>
<evidence type="ECO:0000256" key="1">
    <source>
        <dbReference type="ARBA" id="ARBA00022490"/>
    </source>
</evidence>
<gene>
    <name evidence="4" type="primary">ubiC</name>
    <name evidence="5" type="ordered locus">Q7C_1322</name>
</gene>
<dbReference type="EMBL" id="CP003380">
    <property type="protein sequence ID" value="AFJ02472.1"/>
    <property type="molecule type" value="Genomic_DNA"/>
</dbReference>
<dbReference type="PATRIC" id="fig|754477.3.peg.1303"/>
<comment type="function">
    <text evidence="4">Removes the pyruvyl group from chorismate, with concomitant aromatization of the ring, to provide 4-hydroxybenzoate (4HB) for the ubiquinone pathway.</text>
</comment>
<dbReference type="Pfam" id="PF04345">
    <property type="entry name" value="Chor_lyase"/>
    <property type="match status" value="1"/>
</dbReference>
<evidence type="ECO:0000256" key="3">
    <source>
        <dbReference type="ARBA" id="ARBA00023239"/>
    </source>
</evidence>
<dbReference type="PANTHER" id="PTHR38683">
    <property type="entry name" value="CHORISMATE PYRUVATE-LYASE"/>
    <property type="match status" value="1"/>
</dbReference>
<evidence type="ECO:0000256" key="2">
    <source>
        <dbReference type="ARBA" id="ARBA00022688"/>
    </source>
</evidence>
<dbReference type="HOGENOM" id="CLU_096824_2_1_6"/>
<dbReference type="GO" id="GO:0006744">
    <property type="term" value="P:ubiquinone biosynthetic process"/>
    <property type="evidence" value="ECO:0007669"/>
    <property type="project" value="UniProtKB-UniRule"/>
</dbReference>
<comment type="catalytic activity">
    <reaction evidence="4">
        <text>chorismate = 4-hydroxybenzoate + pyruvate</text>
        <dbReference type="Rhea" id="RHEA:16505"/>
        <dbReference type="ChEBI" id="CHEBI:15361"/>
        <dbReference type="ChEBI" id="CHEBI:17879"/>
        <dbReference type="ChEBI" id="CHEBI:29748"/>
        <dbReference type="EC" id="4.1.3.40"/>
    </reaction>
</comment>
<comment type="caution">
    <text evidence="4">Lacks conserved residue(s) required for the propagation of feature annotation.</text>
</comment>
<evidence type="ECO:0000313" key="6">
    <source>
        <dbReference type="Proteomes" id="UP000009145"/>
    </source>
</evidence>
<dbReference type="AlphaFoldDB" id="I1YHS9"/>
<dbReference type="EC" id="4.1.3.40" evidence="4"/>
<dbReference type="InterPro" id="IPR028978">
    <property type="entry name" value="Chorismate_lyase_/UTRA_dom_sf"/>
</dbReference>
<comment type="pathway">
    <text evidence="4">Cofactor biosynthesis; ubiquinone biosynthesis.</text>
</comment>
<feature type="binding site" evidence="4">
    <location>
        <position position="72"/>
    </location>
    <ligand>
        <name>substrate</name>
    </ligand>
</feature>
<keyword evidence="4 5" id="KW-0670">Pyruvate</keyword>
<protein>
    <recommendedName>
        <fullName evidence="4">Probable chorismate pyruvate-lyase</fullName>
        <shortName evidence="4">CL</shortName>
        <shortName evidence="4">CPL</shortName>
        <ecNumber evidence="4">4.1.3.40</ecNumber>
    </recommendedName>
</protein>
<dbReference type="HAMAP" id="MF_01632">
    <property type="entry name" value="UbiC"/>
    <property type="match status" value="1"/>
</dbReference>
<dbReference type="GO" id="GO:0005829">
    <property type="term" value="C:cytosol"/>
    <property type="evidence" value="ECO:0007669"/>
    <property type="project" value="TreeGrafter"/>
</dbReference>
<keyword evidence="1 4" id="KW-0963">Cytoplasm</keyword>
<dbReference type="STRING" id="754477.Q7C_1322"/>